<name>A0A0F9UAN6_9ZZZZ</name>
<organism evidence="1">
    <name type="scientific">marine sediment metagenome</name>
    <dbReference type="NCBI Taxonomy" id="412755"/>
    <lineage>
        <taxon>unclassified sequences</taxon>
        <taxon>metagenomes</taxon>
        <taxon>ecological metagenomes</taxon>
    </lineage>
</organism>
<comment type="caution">
    <text evidence="1">The sequence shown here is derived from an EMBL/GenBank/DDBJ whole genome shotgun (WGS) entry which is preliminary data.</text>
</comment>
<proteinExistence type="predicted"/>
<evidence type="ECO:0000313" key="1">
    <source>
        <dbReference type="EMBL" id="KKN88724.1"/>
    </source>
</evidence>
<reference evidence="1" key="1">
    <citation type="journal article" date="2015" name="Nature">
        <title>Complex archaea that bridge the gap between prokaryotes and eukaryotes.</title>
        <authorList>
            <person name="Spang A."/>
            <person name="Saw J.H."/>
            <person name="Jorgensen S.L."/>
            <person name="Zaremba-Niedzwiedzka K."/>
            <person name="Martijn J."/>
            <person name="Lind A.E."/>
            <person name="van Eijk R."/>
            <person name="Schleper C."/>
            <person name="Guy L."/>
            <person name="Ettema T.J."/>
        </authorList>
    </citation>
    <scope>NUCLEOTIDE SEQUENCE</scope>
</reference>
<sequence length="63" mass="7336">MERVRLEQFIRMWLKDNGVESVHYQDLVQQGFDSSIDLQINARQLLLLTEAVLEENESNTNTG</sequence>
<gene>
    <name evidence="1" type="ORF">LCGC14_0246150</name>
</gene>
<dbReference type="EMBL" id="LAZR01000126">
    <property type="protein sequence ID" value="KKN88724.1"/>
    <property type="molecule type" value="Genomic_DNA"/>
</dbReference>
<protein>
    <submittedName>
        <fullName evidence="1">Uncharacterized protein</fullName>
    </submittedName>
</protein>
<dbReference type="AlphaFoldDB" id="A0A0F9UAN6"/>
<accession>A0A0F9UAN6</accession>